<dbReference type="Pfam" id="PF01381">
    <property type="entry name" value="HTH_3"/>
    <property type="match status" value="1"/>
</dbReference>
<sequence length="163" mass="18019">MFSQRIFQVGFKTALQEEIDRKGVSIRELAERAGIPVATLYKITSGERDPRFSTVQAIVNALQPQDSDFVAVIAAKFLLDDIESSRPDVGAKKVKVRGYPAYTMEECIISAVRAEKDGALGIVCAPVLASMIERIVEIPVVIMKPQAETIIEALKTLDRRLEK</sequence>
<keyword evidence="3" id="KW-1185">Reference proteome</keyword>
<dbReference type="eggNOG" id="arCOG04375">
    <property type="taxonomic scope" value="Archaea"/>
</dbReference>
<dbReference type="Gene3D" id="1.10.260.40">
    <property type="entry name" value="lambda repressor-like DNA-binding domains"/>
    <property type="match status" value="1"/>
</dbReference>
<dbReference type="EMBL" id="CP002117">
    <property type="protein sequence ID" value="ADN35063.1"/>
    <property type="molecule type" value="Genomic_DNA"/>
</dbReference>
<dbReference type="AlphaFoldDB" id="E1RFB5"/>
<evidence type="ECO:0000313" key="2">
    <source>
        <dbReference type="EMBL" id="ADN35063.1"/>
    </source>
</evidence>
<evidence type="ECO:0000313" key="3">
    <source>
        <dbReference type="Proteomes" id="UP000006565"/>
    </source>
</evidence>
<protein>
    <submittedName>
        <fullName evidence="2">Transcriptional regulator, XRE family</fullName>
    </submittedName>
</protein>
<dbReference type="InterPro" id="IPR010982">
    <property type="entry name" value="Lambda_DNA-bd_dom_sf"/>
</dbReference>
<evidence type="ECO:0000259" key="1">
    <source>
        <dbReference type="PROSITE" id="PS50943"/>
    </source>
</evidence>
<dbReference type="OrthoDB" id="350214at2157"/>
<dbReference type="SMART" id="SM00530">
    <property type="entry name" value="HTH_XRE"/>
    <property type="match status" value="1"/>
</dbReference>
<dbReference type="STRING" id="679926.Mpet_0286"/>
<dbReference type="GeneID" id="9742729"/>
<dbReference type="PROSITE" id="PS50943">
    <property type="entry name" value="HTH_CROC1"/>
    <property type="match status" value="1"/>
</dbReference>
<reference evidence="2 3" key="1">
    <citation type="journal article" date="2010" name="Stand. Genomic Sci.">
        <title>Complete genome sequence of Methanoplanus petrolearius type strain (SEBR 4847).</title>
        <authorList>
            <person name="Brambilla E."/>
            <person name="Djao O.D."/>
            <person name="Daligault H."/>
            <person name="Lapidus A."/>
            <person name="Lucas S."/>
            <person name="Hammon N."/>
            <person name="Nolan M."/>
            <person name="Tice H."/>
            <person name="Cheng J.F."/>
            <person name="Han C."/>
            <person name="Tapia R."/>
            <person name="Goodwin L."/>
            <person name="Pitluck S."/>
            <person name="Liolios K."/>
            <person name="Ivanova N."/>
            <person name="Mavromatis K."/>
            <person name="Mikhailova N."/>
            <person name="Pati A."/>
            <person name="Chen A."/>
            <person name="Palaniappan K."/>
            <person name="Land M."/>
            <person name="Hauser L."/>
            <person name="Chang Y.J."/>
            <person name="Jeffries C.D."/>
            <person name="Rohde M."/>
            <person name="Spring S."/>
            <person name="Sikorski J."/>
            <person name="Goker M."/>
            <person name="Woyke T."/>
            <person name="Bristow J."/>
            <person name="Eisen J.A."/>
            <person name="Markowitz V."/>
            <person name="Hugenholtz P."/>
            <person name="Kyrpides N.C."/>
            <person name="Klenk H.P."/>
        </authorList>
    </citation>
    <scope>NUCLEOTIDE SEQUENCE [LARGE SCALE GENOMIC DNA]</scope>
    <source>
        <strain evidence="3">DSM 11571 / OCM 486 / SEBR 4847</strain>
    </source>
</reference>
<accession>E1RFB5</accession>
<dbReference type="InterPro" id="IPR001387">
    <property type="entry name" value="Cro/C1-type_HTH"/>
</dbReference>
<dbReference type="Proteomes" id="UP000006565">
    <property type="component" value="Chromosome"/>
</dbReference>
<gene>
    <name evidence="2" type="ordered locus">Mpet_0286</name>
</gene>
<dbReference type="KEGG" id="mpi:Mpet_0286"/>
<name>E1RFB5_METP4</name>
<feature type="domain" description="HTH cro/C1-type" evidence="1">
    <location>
        <begin position="15"/>
        <end position="70"/>
    </location>
</feature>
<dbReference type="CDD" id="cd00093">
    <property type="entry name" value="HTH_XRE"/>
    <property type="match status" value="1"/>
</dbReference>
<proteinExistence type="predicted"/>
<dbReference type="HOGENOM" id="CLU_129113_0_0_2"/>
<dbReference type="SUPFAM" id="SSF47413">
    <property type="entry name" value="lambda repressor-like DNA-binding domains"/>
    <property type="match status" value="1"/>
</dbReference>
<dbReference type="RefSeq" id="WP_013328242.1">
    <property type="nucleotide sequence ID" value="NC_014507.1"/>
</dbReference>
<organism evidence="2 3">
    <name type="scientific">Methanolacinia petrolearia (strain DSM 11571 / OCM 486 / SEBR 4847)</name>
    <name type="common">Methanoplanus petrolearius</name>
    <dbReference type="NCBI Taxonomy" id="679926"/>
    <lineage>
        <taxon>Archaea</taxon>
        <taxon>Methanobacteriati</taxon>
        <taxon>Methanobacteriota</taxon>
        <taxon>Stenosarchaea group</taxon>
        <taxon>Methanomicrobia</taxon>
        <taxon>Methanomicrobiales</taxon>
        <taxon>Methanomicrobiaceae</taxon>
        <taxon>Methanolacinia</taxon>
    </lineage>
</organism>
<dbReference type="GO" id="GO:0003677">
    <property type="term" value="F:DNA binding"/>
    <property type="evidence" value="ECO:0007669"/>
    <property type="project" value="InterPro"/>
</dbReference>